<gene>
    <name evidence="7 8" type="primary">aroQ</name>
    <name evidence="8" type="ORF">T23_05170</name>
</gene>
<keyword evidence="9" id="KW-1185">Reference proteome</keyword>
<evidence type="ECO:0000256" key="1">
    <source>
        <dbReference type="ARBA" id="ARBA00001864"/>
    </source>
</evidence>
<feature type="site" description="Transition state stabilizer" evidence="7">
    <location>
        <position position="17"/>
    </location>
</feature>
<feature type="binding site" evidence="7">
    <location>
        <position position="87"/>
    </location>
    <ligand>
        <name>substrate</name>
    </ligand>
</feature>
<feature type="active site" description="Proton acceptor" evidence="7">
    <location>
        <position position="22"/>
    </location>
</feature>
<protein>
    <recommendedName>
        <fullName evidence="5 7">3-dehydroquinate dehydratase</fullName>
        <shortName evidence="7">3-dehydroquinase</shortName>
        <ecNumber evidence="5 7">4.2.1.10</ecNumber>
    </recommendedName>
    <alternativeName>
        <fullName evidence="7">Type II DHQase</fullName>
    </alternativeName>
</protein>
<evidence type="ECO:0000313" key="9">
    <source>
        <dbReference type="Proteomes" id="UP001432099"/>
    </source>
</evidence>
<feature type="binding site" evidence="7">
    <location>
        <position position="112"/>
    </location>
    <ligand>
        <name>substrate</name>
    </ligand>
</feature>
<proteinExistence type="inferred from homology"/>
<dbReference type="PANTHER" id="PTHR21272:SF3">
    <property type="entry name" value="CATABOLIC 3-DEHYDROQUINASE"/>
    <property type="match status" value="1"/>
</dbReference>
<keyword evidence="7" id="KW-0028">Amino-acid biosynthesis</keyword>
<evidence type="ECO:0000256" key="5">
    <source>
        <dbReference type="ARBA" id="ARBA00012060"/>
    </source>
</evidence>
<comment type="similarity">
    <text evidence="3 7">Belongs to the type-II 3-dehydroquinase family.</text>
</comment>
<accession>A0ABM8IL64</accession>
<comment type="function">
    <text evidence="7">Catalyzes a trans-dehydration via an enolate intermediate.</text>
</comment>
<dbReference type="SUPFAM" id="SSF52304">
    <property type="entry name" value="Type II 3-dehydroquinate dehydratase"/>
    <property type="match status" value="1"/>
</dbReference>
<dbReference type="NCBIfam" id="TIGR01088">
    <property type="entry name" value="aroQ"/>
    <property type="match status" value="1"/>
</dbReference>
<dbReference type="Gene3D" id="3.40.50.9100">
    <property type="entry name" value="Dehydroquinase, class II"/>
    <property type="match status" value="1"/>
</dbReference>
<reference evidence="8" key="1">
    <citation type="journal article" date="2024" name="Int. J. Syst. Evol. Microbiol.">
        <title>Turicibacter faecis sp. nov., isolated from faeces of heart failure mouse model.</title>
        <authorList>
            <person name="Imamura Y."/>
            <person name="Motooka D."/>
            <person name="Nakajima Y."/>
            <person name="Ito S."/>
            <person name="Kitakaze M."/>
            <person name="Iida T."/>
            <person name="Nakamura S."/>
        </authorList>
    </citation>
    <scope>NUCLEOTIDE SEQUENCE</scope>
    <source>
        <strain evidence="8">TC023</strain>
    </source>
</reference>
<dbReference type="EMBL" id="AP028127">
    <property type="protein sequence ID" value="BEH90415.1"/>
    <property type="molecule type" value="Genomic_DNA"/>
</dbReference>
<dbReference type="NCBIfam" id="NF003807">
    <property type="entry name" value="PRK05395.1-4"/>
    <property type="match status" value="1"/>
</dbReference>
<feature type="binding site" evidence="7">
    <location>
        <begin position="102"/>
        <end position="103"/>
    </location>
    <ligand>
        <name>substrate</name>
    </ligand>
</feature>
<dbReference type="HAMAP" id="MF_00169">
    <property type="entry name" value="AroQ"/>
    <property type="match status" value="1"/>
</dbReference>
<dbReference type="CDD" id="cd00466">
    <property type="entry name" value="DHQase_II"/>
    <property type="match status" value="1"/>
</dbReference>
<evidence type="ECO:0000256" key="2">
    <source>
        <dbReference type="ARBA" id="ARBA00004902"/>
    </source>
</evidence>
<dbReference type="PIRSF" id="PIRSF001399">
    <property type="entry name" value="DHquinase_II"/>
    <property type="match status" value="1"/>
</dbReference>
<feature type="binding site" evidence="7">
    <location>
        <position position="80"/>
    </location>
    <ligand>
        <name>substrate</name>
    </ligand>
</feature>
<dbReference type="InterPro" id="IPR036441">
    <property type="entry name" value="DHquinase_II_sf"/>
</dbReference>
<evidence type="ECO:0000256" key="7">
    <source>
        <dbReference type="HAMAP-Rule" id="MF_00169"/>
    </source>
</evidence>
<comment type="catalytic activity">
    <reaction evidence="1 7">
        <text>3-dehydroquinate = 3-dehydroshikimate + H2O</text>
        <dbReference type="Rhea" id="RHEA:21096"/>
        <dbReference type="ChEBI" id="CHEBI:15377"/>
        <dbReference type="ChEBI" id="CHEBI:16630"/>
        <dbReference type="ChEBI" id="CHEBI:32364"/>
        <dbReference type="EC" id="4.2.1.10"/>
    </reaction>
</comment>
<dbReference type="Proteomes" id="UP001432099">
    <property type="component" value="Chromosome"/>
</dbReference>
<dbReference type="NCBIfam" id="NF003805">
    <property type="entry name" value="PRK05395.1-2"/>
    <property type="match status" value="1"/>
</dbReference>
<dbReference type="NCBIfam" id="NF003806">
    <property type="entry name" value="PRK05395.1-3"/>
    <property type="match status" value="1"/>
</dbReference>
<name>A0ABM8IL64_9FIRM</name>
<keyword evidence="6 7" id="KW-0456">Lyase</keyword>
<dbReference type="PANTHER" id="PTHR21272">
    <property type="entry name" value="CATABOLIC 3-DEHYDROQUINASE"/>
    <property type="match status" value="1"/>
</dbReference>
<evidence type="ECO:0000256" key="4">
    <source>
        <dbReference type="ARBA" id="ARBA00011193"/>
    </source>
</evidence>
<feature type="active site" description="Proton donor" evidence="7">
    <location>
        <position position="101"/>
    </location>
</feature>
<keyword evidence="7" id="KW-0057">Aromatic amino acid biosynthesis</keyword>
<sequence length="149" mass="16454">MKLLVLNGPNLNMVGIRERGVYGTKTYTEMVHYIKEVAKERGHDIEVRQSNSEGELIDWIHEAYLKGYEGVIMNPGAYTHYSYAIFDAIKSIAPIPVVEVHLSNVHARESFRQTSVTAPACVGQLCGFGELGYGLAIQALEQAVQSLNG</sequence>
<organism evidence="8 9">
    <name type="scientific">Turicibacter faecis</name>
    <dbReference type="NCBI Taxonomy" id="2963365"/>
    <lineage>
        <taxon>Bacteria</taxon>
        <taxon>Bacillati</taxon>
        <taxon>Bacillota</taxon>
        <taxon>Erysipelotrichia</taxon>
        <taxon>Erysipelotrichales</taxon>
        <taxon>Turicibacteraceae</taxon>
        <taxon>Turicibacter</taxon>
    </lineage>
</organism>
<dbReference type="InterPro" id="IPR001874">
    <property type="entry name" value="DHquinase_II"/>
</dbReference>
<dbReference type="Pfam" id="PF01220">
    <property type="entry name" value="DHquinase_II"/>
    <property type="match status" value="1"/>
</dbReference>
<evidence type="ECO:0000256" key="3">
    <source>
        <dbReference type="ARBA" id="ARBA00011037"/>
    </source>
</evidence>
<evidence type="ECO:0000313" key="8">
    <source>
        <dbReference type="EMBL" id="BEH90415.1"/>
    </source>
</evidence>
<comment type="pathway">
    <text evidence="2 7">Metabolic intermediate biosynthesis; chorismate biosynthesis; chorismate from D-erythrose 4-phosphate and phosphoenolpyruvate: step 3/7.</text>
</comment>
<feature type="binding site" evidence="7">
    <location>
        <position position="74"/>
    </location>
    <ligand>
        <name>substrate</name>
    </ligand>
</feature>
<evidence type="ECO:0000256" key="6">
    <source>
        <dbReference type="ARBA" id="ARBA00023239"/>
    </source>
</evidence>
<dbReference type="RefSeq" id="WP_161831148.1">
    <property type="nucleotide sequence ID" value="NZ_AP028127.1"/>
</dbReference>
<dbReference type="EC" id="4.2.1.10" evidence="5 7"/>
<comment type="subunit">
    <text evidence="4 7">Homododecamer.</text>
</comment>